<sequence length="87" mass="10059">MSCLCNCNVMHCILSCHILPSCFLIRFVLFVNRCSLKFFSAKCPAHLCMPSASFQHCRQLFRCQLHGMQWKHADNLFLCQSVSKQCN</sequence>
<reference evidence="1" key="1">
    <citation type="journal article" date="2016" name="Ticks Tick Borne Dis.">
        <title>De novo assembly and annotation of the salivary gland transcriptome of Rhipicephalus appendiculatus male and female ticks during blood feeding.</title>
        <authorList>
            <person name="de Castro M.H."/>
            <person name="de Klerk D."/>
            <person name="Pienaar R."/>
            <person name="Latif A.A."/>
            <person name="Rees D.J."/>
            <person name="Mans B.J."/>
        </authorList>
    </citation>
    <scope>NUCLEOTIDE SEQUENCE</scope>
    <source>
        <tissue evidence="1">Salivary glands</tissue>
    </source>
</reference>
<protein>
    <submittedName>
        <fullName evidence="1">Uncharacterized protein</fullName>
    </submittedName>
</protein>
<proteinExistence type="predicted"/>
<organism evidence="1">
    <name type="scientific">Rhipicephalus appendiculatus</name>
    <name type="common">Brown ear tick</name>
    <dbReference type="NCBI Taxonomy" id="34631"/>
    <lineage>
        <taxon>Eukaryota</taxon>
        <taxon>Metazoa</taxon>
        <taxon>Ecdysozoa</taxon>
        <taxon>Arthropoda</taxon>
        <taxon>Chelicerata</taxon>
        <taxon>Arachnida</taxon>
        <taxon>Acari</taxon>
        <taxon>Parasitiformes</taxon>
        <taxon>Ixodida</taxon>
        <taxon>Ixodoidea</taxon>
        <taxon>Ixodidae</taxon>
        <taxon>Rhipicephalinae</taxon>
        <taxon>Rhipicephalus</taxon>
        <taxon>Rhipicephalus</taxon>
    </lineage>
</organism>
<accession>A0A131YB42</accession>
<dbReference type="AlphaFoldDB" id="A0A131YB42"/>
<name>A0A131YB42_RHIAP</name>
<dbReference type="EMBL" id="GEDV01012013">
    <property type="protein sequence ID" value="JAP76544.1"/>
    <property type="molecule type" value="Transcribed_RNA"/>
</dbReference>
<evidence type="ECO:0000313" key="1">
    <source>
        <dbReference type="EMBL" id="JAP76544.1"/>
    </source>
</evidence>